<dbReference type="AlphaFoldDB" id="A0A0D2M2C6"/>
<gene>
    <name evidence="2" type="ORF">MNEG_12412</name>
</gene>
<dbReference type="PANTHER" id="PTHR43316">
    <property type="entry name" value="HYDROLASE, HALOACID DELAHOGENASE-RELATED"/>
    <property type="match status" value="1"/>
</dbReference>
<dbReference type="RefSeq" id="XP_013894571.1">
    <property type="nucleotide sequence ID" value="XM_014039117.1"/>
</dbReference>
<dbReference type="Proteomes" id="UP000054498">
    <property type="component" value="Unassembled WGS sequence"/>
</dbReference>
<keyword evidence="3" id="KW-1185">Reference proteome</keyword>
<reference evidence="2 3" key="1">
    <citation type="journal article" date="2013" name="BMC Genomics">
        <title>Reconstruction of the lipid metabolism for the microalga Monoraphidium neglectum from its genome sequence reveals characteristics suitable for biofuel production.</title>
        <authorList>
            <person name="Bogen C."/>
            <person name="Al-Dilaimi A."/>
            <person name="Albersmeier A."/>
            <person name="Wichmann J."/>
            <person name="Grundmann M."/>
            <person name="Rupp O."/>
            <person name="Lauersen K.J."/>
            <person name="Blifernez-Klassen O."/>
            <person name="Kalinowski J."/>
            <person name="Goesmann A."/>
            <person name="Mussgnug J.H."/>
            <person name="Kruse O."/>
        </authorList>
    </citation>
    <scope>NUCLEOTIDE SEQUENCE [LARGE SCALE GENOMIC DNA]</scope>
    <source>
        <strain evidence="2 3">SAG 48.87</strain>
    </source>
</reference>
<protein>
    <submittedName>
        <fullName evidence="2">2-haloacid dehalogenase</fullName>
        <ecNumber evidence="2">3.8.1.2</ecNumber>
    </submittedName>
</protein>
<dbReference type="PANTHER" id="PTHR43316:SF3">
    <property type="entry name" value="HALOACID DEHALOGENASE, TYPE II (AFU_ORTHOLOGUE AFUA_2G07750)-RELATED"/>
    <property type="match status" value="1"/>
</dbReference>
<dbReference type="KEGG" id="mng:MNEG_12412"/>
<accession>A0A0D2M2C6</accession>
<evidence type="ECO:0000256" key="1">
    <source>
        <dbReference type="ARBA" id="ARBA00022801"/>
    </source>
</evidence>
<dbReference type="InterPro" id="IPR023214">
    <property type="entry name" value="HAD_sf"/>
</dbReference>
<dbReference type="NCBIfam" id="TIGR01493">
    <property type="entry name" value="HAD-SF-IA-v2"/>
    <property type="match status" value="1"/>
</dbReference>
<dbReference type="Gene3D" id="3.40.50.1000">
    <property type="entry name" value="HAD superfamily/HAD-like"/>
    <property type="match status" value="1"/>
</dbReference>
<dbReference type="STRING" id="145388.A0A0D2M2C6"/>
<keyword evidence="1 2" id="KW-0378">Hydrolase</keyword>
<dbReference type="EMBL" id="KK103451">
    <property type="protein sequence ID" value="KIY95551.1"/>
    <property type="molecule type" value="Genomic_DNA"/>
</dbReference>
<dbReference type="GO" id="GO:0018784">
    <property type="term" value="F:(S)-2-haloacid dehalogenase activity"/>
    <property type="evidence" value="ECO:0007669"/>
    <property type="project" value="UniProtKB-EC"/>
</dbReference>
<dbReference type="InterPro" id="IPR051540">
    <property type="entry name" value="S-2-haloacid_dehalogenase"/>
</dbReference>
<organism evidence="2 3">
    <name type="scientific">Monoraphidium neglectum</name>
    <dbReference type="NCBI Taxonomy" id="145388"/>
    <lineage>
        <taxon>Eukaryota</taxon>
        <taxon>Viridiplantae</taxon>
        <taxon>Chlorophyta</taxon>
        <taxon>core chlorophytes</taxon>
        <taxon>Chlorophyceae</taxon>
        <taxon>CS clade</taxon>
        <taxon>Sphaeropleales</taxon>
        <taxon>Selenastraceae</taxon>
        <taxon>Monoraphidium</taxon>
    </lineage>
</organism>
<dbReference type="SUPFAM" id="SSF56784">
    <property type="entry name" value="HAD-like"/>
    <property type="match status" value="1"/>
</dbReference>
<dbReference type="Pfam" id="PF00702">
    <property type="entry name" value="Hydrolase"/>
    <property type="match status" value="1"/>
</dbReference>
<evidence type="ECO:0000313" key="2">
    <source>
        <dbReference type="EMBL" id="KIY95551.1"/>
    </source>
</evidence>
<name>A0A0D2M2C6_9CHLO</name>
<dbReference type="InterPro" id="IPR036412">
    <property type="entry name" value="HAD-like_sf"/>
</dbReference>
<sequence>MRAAGAFTALGLDPLLLDGWFSATLRDAIAAQLAGGGAAGAFVTFAEVCVLTNGAVDAIARGLVARAGLEGVVAPLLDVNMAQAFKPDPRVYRFAASQLGLSPGQCMMVASHPWDINGALSAGLRGAYVKRGEAYPSFLRRPEAVVGGFDELADLLLGKPE</sequence>
<dbReference type="EC" id="3.8.1.2" evidence="2"/>
<dbReference type="GeneID" id="25729772"/>
<evidence type="ECO:0000313" key="3">
    <source>
        <dbReference type="Proteomes" id="UP000054498"/>
    </source>
</evidence>
<proteinExistence type="predicted"/>
<dbReference type="OrthoDB" id="40579at2759"/>
<dbReference type="InterPro" id="IPR006439">
    <property type="entry name" value="HAD-SF_hydro_IA"/>
</dbReference>